<dbReference type="PANTHER" id="PTHR36923:SF3">
    <property type="entry name" value="FERREDOXIN"/>
    <property type="match status" value="1"/>
</dbReference>
<organism evidence="8 9">
    <name type="scientific">Desulfosporosinus metallidurans</name>
    <dbReference type="NCBI Taxonomy" id="1888891"/>
    <lineage>
        <taxon>Bacteria</taxon>
        <taxon>Bacillati</taxon>
        <taxon>Bacillota</taxon>
        <taxon>Clostridia</taxon>
        <taxon>Eubacteriales</taxon>
        <taxon>Desulfitobacteriaceae</taxon>
        <taxon>Desulfosporosinus</taxon>
    </lineage>
</organism>
<keyword evidence="4 6" id="KW-0408">Iron</keyword>
<protein>
    <recommendedName>
        <fullName evidence="6">Ferredoxin</fullName>
    </recommendedName>
</protein>
<dbReference type="OrthoDB" id="9803319at2"/>
<comment type="caution">
    <text evidence="8">The sequence shown here is derived from an EMBL/GenBank/DDBJ whole genome shotgun (WGS) entry which is preliminary data.</text>
</comment>
<dbReference type="Gene3D" id="3.30.70.20">
    <property type="match status" value="1"/>
</dbReference>
<gene>
    <name evidence="8" type="ORF">DSOL_0417</name>
</gene>
<evidence type="ECO:0000259" key="7">
    <source>
        <dbReference type="PROSITE" id="PS51379"/>
    </source>
</evidence>
<dbReference type="EMBL" id="MLBF01000002">
    <property type="protein sequence ID" value="OLN33707.1"/>
    <property type="molecule type" value="Genomic_DNA"/>
</dbReference>
<evidence type="ECO:0000256" key="2">
    <source>
        <dbReference type="ARBA" id="ARBA00022723"/>
    </source>
</evidence>
<dbReference type="GO" id="GO:0051536">
    <property type="term" value="F:iron-sulfur cluster binding"/>
    <property type="evidence" value="ECO:0007669"/>
    <property type="project" value="UniProtKB-KW"/>
</dbReference>
<evidence type="ECO:0000313" key="9">
    <source>
        <dbReference type="Proteomes" id="UP000186102"/>
    </source>
</evidence>
<dbReference type="InterPro" id="IPR017896">
    <property type="entry name" value="4Fe4S_Fe-S-bd"/>
</dbReference>
<dbReference type="PANTHER" id="PTHR36923">
    <property type="entry name" value="FERREDOXIN"/>
    <property type="match status" value="1"/>
</dbReference>
<dbReference type="SUPFAM" id="SSF54862">
    <property type="entry name" value="4Fe-4S ferredoxins"/>
    <property type="match status" value="1"/>
</dbReference>
<evidence type="ECO:0000256" key="5">
    <source>
        <dbReference type="ARBA" id="ARBA00023014"/>
    </source>
</evidence>
<dbReference type="RefSeq" id="WP_075363228.1">
    <property type="nucleotide sequence ID" value="NZ_MLBF01000002.1"/>
</dbReference>
<reference evidence="8 9" key="1">
    <citation type="submission" date="2016-09" db="EMBL/GenBank/DDBJ databases">
        <title>Complete genome of Desulfosporosinus sp. OL.</title>
        <authorList>
            <person name="Mardanov A."/>
            <person name="Beletsky A."/>
            <person name="Panova A."/>
            <person name="Karnachuk O."/>
            <person name="Ravin N."/>
        </authorList>
    </citation>
    <scope>NUCLEOTIDE SEQUENCE [LARGE SCALE GENOMIC DNA]</scope>
    <source>
        <strain evidence="8 9">OL</strain>
    </source>
</reference>
<dbReference type="InterPro" id="IPR051269">
    <property type="entry name" value="Fe-S_cluster_ET"/>
</dbReference>
<name>A0A1Q8R283_9FIRM</name>
<dbReference type="PRINTS" id="PR00352">
    <property type="entry name" value="3FE4SFRDOXIN"/>
</dbReference>
<dbReference type="InterPro" id="IPR001080">
    <property type="entry name" value="3Fe4S_ferredoxin"/>
</dbReference>
<evidence type="ECO:0000256" key="6">
    <source>
        <dbReference type="RuleBase" id="RU368020"/>
    </source>
</evidence>
<accession>A0A1Q8R283</accession>
<keyword evidence="1 6" id="KW-0813">Transport</keyword>
<keyword evidence="3 6" id="KW-0249">Electron transport</keyword>
<evidence type="ECO:0000256" key="4">
    <source>
        <dbReference type="ARBA" id="ARBA00023004"/>
    </source>
</evidence>
<keyword evidence="2 6" id="KW-0479">Metal-binding</keyword>
<dbReference type="Pfam" id="PF13370">
    <property type="entry name" value="Fer4_13"/>
    <property type="match status" value="1"/>
</dbReference>
<sequence length="64" mass="6799">MYAEVDKDTCIGCGACPDICPEVFKMEDDGLAAAYKNPVPSEFEDSAKEAADGCPVDAIHIDTD</sequence>
<keyword evidence="5 6" id="KW-0411">Iron-sulfur</keyword>
<feature type="domain" description="4Fe-4S ferredoxin-type" evidence="7">
    <location>
        <begin position="1"/>
        <end position="29"/>
    </location>
</feature>
<dbReference type="Proteomes" id="UP000186102">
    <property type="component" value="Unassembled WGS sequence"/>
</dbReference>
<dbReference type="GO" id="GO:0009055">
    <property type="term" value="F:electron transfer activity"/>
    <property type="evidence" value="ECO:0007669"/>
    <property type="project" value="UniProtKB-UniRule"/>
</dbReference>
<dbReference type="AlphaFoldDB" id="A0A1Q8R283"/>
<dbReference type="STRING" id="1888891.DSOL_0417"/>
<evidence type="ECO:0000256" key="3">
    <source>
        <dbReference type="ARBA" id="ARBA00022982"/>
    </source>
</evidence>
<dbReference type="GO" id="GO:0005506">
    <property type="term" value="F:iron ion binding"/>
    <property type="evidence" value="ECO:0007669"/>
    <property type="project" value="UniProtKB-UniRule"/>
</dbReference>
<evidence type="ECO:0000313" key="8">
    <source>
        <dbReference type="EMBL" id="OLN33707.1"/>
    </source>
</evidence>
<comment type="function">
    <text evidence="6">Ferredoxins are iron-sulfur proteins that transfer electrons in a wide variety of metabolic reactions.</text>
</comment>
<keyword evidence="9" id="KW-1185">Reference proteome</keyword>
<proteinExistence type="predicted"/>
<evidence type="ECO:0000256" key="1">
    <source>
        <dbReference type="ARBA" id="ARBA00022448"/>
    </source>
</evidence>
<dbReference type="PROSITE" id="PS51379">
    <property type="entry name" value="4FE4S_FER_2"/>
    <property type="match status" value="1"/>
</dbReference>